<name>A0A1I2SGV7_9BACL</name>
<dbReference type="AlphaFoldDB" id="A0A1I2SGV7"/>
<evidence type="ECO:0000313" key="1">
    <source>
        <dbReference type="EMBL" id="SFG50147.1"/>
    </source>
</evidence>
<protein>
    <recommendedName>
        <fullName evidence="3">DUF4127 family protein</fullName>
    </recommendedName>
</protein>
<proteinExistence type="predicted"/>
<sequence>MGRIGLLPADARPVTRDLPAQVAAVAGWETALPPREWLGFLKTSGDVERLLDWMRETAHQVDGWVISCDMMGYGGLVPSRVSTLSEETVWRRLTRLKEIKMQDPEKPVYAFSSVMRISNSNINEEEKEYWADYGQKIWAYSFYSHRYEITGDLSDRMRAEAVRRQIPERILHDYLETRLRHFRMNRYLFEMAKQGWIDFLVFSQDDTSEYGLNVREQGQIREWIRTSGMERRVLVYPGADEVACTLTMRMIHRFEGRCPKFFSFYSGERGSLIRTMYEDRPLGETVQEQIVASGGIPVHHPEDAEVILAINTPGKKQGDRALGLYMDQVDTRDRDLPAFVKQIIQYLEKGKRVAVADVAYANGADPVLISWLEEAVDIPSLAGFAAWNTAGNTLGNVVAHAGAVLAPGFHRLRHETLLFLRLSDDYLYQTVVRPEVKAWEEKQRATPEDCQREVNRRMRPLMQELFSRHFAKREGRLRRLKVSSIQLPWRRLFEVCLDVEIETEKVNEKG</sequence>
<dbReference type="EMBL" id="FOOK01000040">
    <property type="protein sequence ID" value="SFG50147.1"/>
    <property type="molecule type" value="Genomic_DNA"/>
</dbReference>
<dbReference type="InterPro" id="IPR025394">
    <property type="entry name" value="DUF4127"/>
</dbReference>
<accession>A0A1I2SGV7</accession>
<organism evidence="1 2">
    <name type="scientific">Planifilum fulgidum</name>
    <dbReference type="NCBI Taxonomy" id="201973"/>
    <lineage>
        <taxon>Bacteria</taxon>
        <taxon>Bacillati</taxon>
        <taxon>Bacillota</taxon>
        <taxon>Bacilli</taxon>
        <taxon>Bacillales</taxon>
        <taxon>Thermoactinomycetaceae</taxon>
        <taxon>Planifilum</taxon>
    </lineage>
</organism>
<reference evidence="1 2" key="1">
    <citation type="submission" date="2016-10" db="EMBL/GenBank/DDBJ databases">
        <authorList>
            <person name="de Groot N.N."/>
        </authorList>
    </citation>
    <scope>NUCLEOTIDE SEQUENCE [LARGE SCALE GENOMIC DNA]</scope>
    <source>
        <strain evidence="1 2">DSM 44945</strain>
    </source>
</reference>
<keyword evidence="2" id="KW-1185">Reference proteome</keyword>
<dbReference type="STRING" id="201973.SAMN04488025_14012"/>
<dbReference type="RefSeq" id="WP_177199221.1">
    <property type="nucleotide sequence ID" value="NZ_FOOK01000040.1"/>
</dbReference>
<evidence type="ECO:0000313" key="2">
    <source>
        <dbReference type="Proteomes" id="UP000198661"/>
    </source>
</evidence>
<gene>
    <name evidence="1" type="ORF">SAMN04488025_14012</name>
</gene>
<dbReference type="Proteomes" id="UP000198661">
    <property type="component" value="Unassembled WGS sequence"/>
</dbReference>
<evidence type="ECO:0008006" key="3">
    <source>
        <dbReference type="Google" id="ProtNLM"/>
    </source>
</evidence>
<dbReference type="Pfam" id="PF13552">
    <property type="entry name" value="DUF4127"/>
    <property type="match status" value="1"/>
</dbReference>